<dbReference type="Proteomes" id="UP000323166">
    <property type="component" value="Unassembled WGS sequence"/>
</dbReference>
<dbReference type="Pfam" id="PF01656">
    <property type="entry name" value="CbiA"/>
    <property type="match status" value="1"/>
</dbReference>
<comment type="miscellaneous">
    <text evidence="7">The a and c carboxylates of cobyrinate are activated for nucleophilic attack via formation of a phosphorylated intermediate by ATP. CbiA catalyzes first the amidation of the c-carboxylate, and then that of the a-carboxylate.</text>
</comment>
<gene>
    <name evidence="7" type="primary">cbiA</name>
    <name evidence="10" type="ORF">LX24_00126</name>
</gene>
<evidence type="ECO:0000256" key="3">
    <source>
        <dbReference type="ARBA" id="ARBA00022741"/>
    </source>
</evidence>
<dbReference type="PANTHER" id="PTHR43873">
    <property type="entry name" value="COBYRINATE A,C-DIAMIDE SYNTHASE"/>
    <property type="match status" value="1"/>
</dbReference>
<evidence type="ECO:0000256" key="2">
    <source>
        <dbReference type="ARBA" id="ARBA00022598"/>
    </source>
</evidence>
<dbReference type="Pfam" id="PF07685">
    <property type="entry name" value="GATase_3"/>
    <property type="match status" value="1"/>
</dbReference>
<dbReference type="InterPro" id="IPR004484">
    <property type="entry name" value="CbiA/CobB_synth"/>
</dbReference>
<dbReference type="InterPro" id="IPR027417">
    <property type="entry name" value="P-loop_NTPase"/>
</dbReference>
<evidence type="ECO:0000313" key="11">
    <source>
        <dbReference type="Proteomes" id="UP000323166"/>
    </source>
</evidence>
<dbReference type="RefSeq" id="WP_166510204.1">
    <property type="nucleotide sequence ID" value="NZ_VNHM01000001.1"/>
</dbReference>
<comment type="domain">
    <text evidence="7">Comprises of two domains. The C-terminal domain contains the binding site for glutamine and catalyzes the hydrolysis of this substrate to glutamate and ammonia. The N-terminal domain is anticipated to bind ATP and cobyrinate and catalyzes the ultimate synthesis of the diamide product. The ammonia produced via the glutaminase domain is probably translocated to the adjacent domain via a molecular tunnel, where it reacts with an activated intermediate.</text>
</comment>
<evidence type="ECO:0000259" key="8">
    <source>
        <dbReference type="Pfam" id="PF01656"/>
    </source>
</evidence>
<proteinExistence type="inferred from homology"/>
<dbReference type="InterPro" id="IPR002586">
    <property type="entry name" value="CobQ/CobB/MinD/ParA_Nub-bd_dom"/>
</dbReference>
<feature type="site" description="Increases nucleophilicity of active site Cys" evidence="7">
    <location>
        <position position="434"/>
    </location>
</feature>
<evidence type="ECO:0000313" key="10">
    <source>
        <dbReference type="EMBL" id="TYO97843.1"/>
    </source>
</evidence>
<keyword evidence="5 7" id="KW-0460">Magnesium</keyword>
<feature type="active site" description="Nucleophile" evidence="7">
    <location>
        <position position="332"/>
    </location>
</feature>
<evidence type="ECO:0000256" key="4">
    <source>
        <dbReference type="ARBA" id="ARBA00022840"/>
    </source>
</evidence>
<dbReference type="EMBL" id="VNHM01000001">
    <property type="protein sequence ID" value="TYO97843.1"/>
    <property type="molecule type" value="Genomic_DNA"/>
</dbReference>
<feature type="domain" description="CobQ/CobB/MinD/ParA nucleotide binding" evidence="8">
    <location>
        <begin position="7"/>
        <end position="192"/>
    </location>
</feature>
<dbReference type="AlphaFoldDB" id="A0A5S4ZXQ5"/>
<name>A0A5S4ZXQ5_9FIRM</name>
<evidence type="ECO:0000259" key="9">
    <source>
        <dbReference type="Pfam" id="PF07685"/>
    </source>
</evidence>
<dbReference type="PANTHER" id="PTHR43873:SF1">
    <property type="entry name" value="COBYRINATE A,C-DIAMIDE SYNTHASE"/>
    <property type="match status" value="1"/>
</dbReference>
<accession>A0A5S4ZXQ5</accession>
<keyword evidence="11" id="KW-1185">Reference proteome</keyword>
<comment type="cofactor">
    <cofactor evidence="1 7">
        <name>Mg(2+)</name>
        <dbReference type="ChEBI" id="CHEBI:18420"/>
    </cofactor>
</comment>
<dbReference type="CDD" id="cd05388">
    <property type="entry name" value="CobB_N"/>
    <property type="match status" value="1"/>
</dbReference>
<keyword evidence="3 7" id="KW-0547">Nucleotide-binding</keyword>
<sequence>MPNFPRLMIAGTHSGAGKTTVATAIMAMLSASGMRVQPYKVGPDYIDPGFHQVATGRISRNLDTFFLGEDGIKEVFTRSAMGADISIIEGVMGLYDGIGSTDEGSSARVARLLQCPVVLVMDARSMARSAAAVVWGYANLPGGIPLAGVILNRVGSPRHLAILTEAIECKTGVPVLGGILRDHELHLPERHLGLVPSVENSDWPKIMQMLGRRVACGVSGERLVNLARSAPGLEARQQIFAVEPGTTVQLGIIRDKAFNFYYQDGLDLLAAMGAELAQCSALKDRSLPGELDGLYIGGGFPEMFMEQLSANTTFIDDLRRRVAGGMPVYAECGGLMYLCDTVTDFTGRRLKGAGILPAHCRMEKKRAALGYVEAKSLRDNVLVNNGAELRGHEFHYSTVTGEGLIPAFTLRKPGGAVGRPDGHACNNVLATYLHIHFAGLPLAARGLLNSCARYSRLKKKVKI</sequence>
<evidence type="ECO:0000256" key="6">
    <source>
        <dbReference type="ARBA" id="ARBA00022962"/>
    </source>
</evidence>
<dbReference type="SUPFAM" id="SSF52317">
    <property type="entry name" value="Class I glutamine amidotransferase-like"/>
    <property type="match status" value="1"/>
</dbReference>
<comment type="catalytic activity">
    <reaction evidence="7">
        <text>cob(II)yrinate + 2 L-glutamine + 2 ATP + 2 H2O = cob(II)yrinate a,c diamide + 2 L-glutamate + 2 ADP + 2 phosphate + 2 H(+)</text>
        <dbReference type="Rhea" id="RHEA:26289"/>
        <dbReference type="ChEBI" id="CHEBI:15377"/>
        <dbReference type="ChEBI" id="CHEBI:15378"/>
        <dbReference type="ChEBI" id="CHEBI:29985"/>
        <dbReference type="ChEBI" id="CHEBI:30616"/>
        <dbReference type="ChEBI" id="CHEBI:43474"/>
        <dbReference type="ChEBI" id="CHEBI:58359"/>
        <dbReference type="ChEBI" id="CHEBI:58537"/>
        <dbReference type="ChEBI" id="CHEBI:58894"/>
        <dbReference type="ChEBI" id="CHEBI:456216"/>
        <dbReference type="EC" id="6.3.5.11"/>
    </reaction>
</comment>
<protein>
    <recommendedName>
        <fullName evidence="7">Cobyrinate a,c-diamide synthase</fullName>
        <ecNumber evidence="7">6.3.5.11</ecNumber>
    </recommendedName>
    <alternativeName>
        <fullName evidence="7">Cobyrinic acid a,c-diamide synthetase</fullName>
    </alternativeName>
</protein>
<feature type="domain" description="CobB/CobQ-like glutamine amidotransferase" evidence="9">
    <location>
        <begin position="251"/>
        <end position="438"/>
    </location>
</feature>
<keyword evidence="4 7" id="KW-0067">ATP-binding</keyword>
<keyword evidence="6 7" id="KW-0315">Glutamine amidotransferase</keyword>
<dbReference type="PROSITE" id="PS51274">
    <property type="entry name" value="GATASE_COBBQ"/>
    <property type="match status" value="1"/>
</dbReference>
<comment type="caution">
    <text evidence="10">The sequence shown here is derived from an EMBL/GenBank/DDBJ whole genome shotgun (WGS) entry which is preliminary data.</text>
</comment>
<comment type="similarity">
    <text evidence="7">Belongs to the CobB/CbiA family.</text>
</comment>
<reference evidence="10 11" key="1">
    <citation type="submission" date="2019-07" db="EMBL/GenBank/DDBJ databases">
        <title>Genomic Encyclopedia of Type Strains, Phase I: the one thousand microbial genomes (KMG-I) project.</title>
        <authorList>
            <person name="Kyrpides N."/>
        </authorList>
    </citation>
    <scope>NUCLEOTIDE SEQUENCE [LARGE SCALE GENOMIC DNA]</scope>
    <source>
        <strain evidence="10 11">DSM 6562</strain>
    </source>
</reference>
<dbReference type="InterPro" id="IPR029062">
    <property type="entry name" value="Class_I_gatase-like"/>
</dbReference>
<comment type="pathway">
    <text evidence="7">Cofactor biosynthesis; adenosylcobalamin biosynthesis; cob(II)yrinate a,c-diamide from sirohydrochlorin (anaerobic route): step 10/10.</text>
</comment>
<dbReference type="GO" id="GO:0042242">
    <property type="term" value="F:cobyrinic acid a,c-diamide synthase activity"/>
    <property type="evidence" value="ECO:0007669"/>
    <property type="project" value="UniProtKB-UniRule"/>
</dbReference>
<evidence type="ECO:0000256" key="1">
    <source>
        <dbReference type="ARBA" id="ARBA00001946"/>
    </source>
</evidence>
<keyword evidence="2 7" id="KW-0436">Ligase</keyword>
<comment type="function">
    <text evidence="7">Catalyzes the ATP-dependent amidation of the two carboxylate groups at positions a and c of cobyrinate, using either L-glutamine or ammonia as the nitrogen source.</text>
</comment>
<dbReference type="Gene3D" id="3.40.50.300">
    <property type="entry name" value="P-loop containing nucleotide triphosphate hydrolases"/>
    <property type="match status" value="2"/>
</dbReference>
<evidence type="ECO:0000256" key="5">
    <source>
        <dbReference type="ARBA" id="ARBA00022842"/>
    </source>
</evidence>
<dbReference type="GO" id="GO:0009236">
    <property type="term" value="P:cobalamin biosynthetic process"/>
    <property type="evidence" value="ECO:0007669"/>
    <property type="project" value="UniProtKB-UniRule"/>
</dbReference>
<dbReference type="UniPathway" id="UPA00148">
    <property type="reaction ID" value="UER00231"/>
</dbReference>
<dbReference type="GO" id="GO:0005524">
    <property type="term" value="F:ATP binding"/>
    <property type="evidence" value="ECO:0007669"/>
    <property type="project" value="UniProtKB-UniRule"/>
</dbReference>
<organism evidence="10 11">
    <name type="scientific">Desulfallas thermosapovorans DSM 6562</name>
    <dbReference type="NCBI Taxonomy" id="1121431"/>
    <lineage>
        <taxon>Bacteria</taxon>
        <taxon>Bacillati</taxon>
        <taxon>Bacillota</taxon>
        <taxon>Clostridia</taxon>
        <taxon>Eubacteriales</taxon>
        <taxon>Desulfallaceae</taxon>
        <taxon>Desulfallas</taxon>
    </lineage>
</organism>
<evidence type="ECO:0000256" key="7">
    <source>
        <dbReference type="HAMAP-Rule" id="MF_00027"/>
    </source>
</evidence>
<dbReference type="NCBIfam" id="TIGR00379">
    <property type="entry name" value="cobB"/>
    <property type="match status" value="1"/>
</dbReference>
<keyword evidence="7" id="KW-0169">Cobalamin biosynthesis</keyword>
<dbReference type="HAMAP" id="MF_00027">
    <property type="entry name" value="CobB_CbiA"/>
    <property type="match status" value="1"/>
</dbReference>
<dbReference type="CDD" id="cd03130">
    <property type="entry name" value="GATase1_CobB"/>
    <property type="match status" value="1"/>
</dbReference>
<dbReference type="Gene3D" id="3.40.50.880">
    <property type="match status" value="1"/>
</dbReference>
<dbReference type="SUPFAM" id="SSF52540">
    <property type="entry name" value="P-loop containing nucleoside triphosphate hydrolases"/>
    <property type="match status" value="1"/>
</dbReference>
<dbReference type="NCBIfam" id="NF002204">
    <property type="entry name" value="PRK01077.1"/>
    <property type="match status" value="1"/>
</dbReference>
<dbReference type="InterPro" id="IPR011698">
    <property type="entry name" value="GATase_3"/>
</dbReference>
<dbReference type="EC" id="6.3.5.11" evidence="7"/>